<dbReference type="PANTHER" id="PTHR32419">
    <property type="entry name" value="GLUTATHIONYL-HYDROQUINONE REDUCTASE"/>
    <property type="match status" value="1"/>
</dbReference>
<dbReference type="InterPro" id="IPR010987">
    <property type="entry name" value="Glutathione-S-Trfase_C-like"/>
</dbReference>
<name>A0A8T1WBA2_9STRA</name>
<dbReference type="InterPro" id="IPR016639">
    <property type="entry name" value="GST_Omega/GSH"/>
</dbReference>
<accession>A0A8T1WBA2</accession>
<dbReference type="PANTHER" id="PTHR32419:SF6">
    <property type="entry name" value="GLUTATHIONE S-TRANSFERASE OMEGA-LIKE 1-RELATED"/>
    <property type="match status" value="1"/>
</dbReference>
<proteinExistence type="predicted"/>
<protein>
    <recommendedName>
        <fullName evidence="1">GST C-terminal domain-containing protein</fullName>
    </recommendedName>
</protein>
<dbReference type="EMBL" id="JAGDFL010000379">
    <property type="protein sequence ID" value="KAG7390531.1"/>
    <property type="molecule type" value="Genomic_DNA"/>
</dbReference>
<dbReference type="InterPro" id="IPR004045">
    <property type="entry name" value="Glutathione_S-Trfase_N"/>
</dbReference>
<dbReference type="Pfam" id="PF13409">
    <property type="entry name" value="GST_N_2"/>
    <property type="match status" value="1"/>
</dbReference>
<dbReference type="GO" id="GO:0005737">
    <property type="term" value="C:cytoplasm"/>
    <property type="evidence" value="ECO:0007669"/>
    <property type="project" value="TreeGrafter"/>
</dbReference>
<sequence>MAAKPAPYDFSIEPKADAQFPAEKGRYHLYVTYSCPFACRALAARNLKGLEDVIGLSVAHPIFKKTKPDDDSDTHLGWVFVDPSTTPTIVGANGKEYPTKDCIPDTVNHVTFVRDLYEKVDPAPRTFSVPVLWDKKTNTIVSEESAGILRTLDSGFRDLMPSNVHLYPEELRKDIDAANDGIVAEISMALFKKQFAKTPEDAETGLNNAYAGVAKLDQLLSKQRYLVGQGVTEADVRLFHTLIRLDTYQAKVDKHHLTEYPNVVGYLRELYQIPGLQRSVNWDHVKIGGENKTPDIVVEGPFVDYDAVHERAKLA</sequence>
<dbReference type="GO" id="GO:0004364">
    <property type="term" value="F:glutathione transferase activity"/>
    <property type="evidence" value="ECO:0007669"/>
    <property type="project" value="InterPro"/>
</dbReference>
<dbReference type="FunFam" id="3.40.30.10:FF:000296">
    <property type="entry name" value="Glutathione S-transferase"/>
    <property type="match status" value="1"/>
</dbReference>
<dbReference type="Proteomes" id="UP000693981">
    <property type="component" value="Unassembled WGS sequence"/>
</dbReference>
<evidence type="ECO:0000259" key="1">
    <source>
        <dbReference type="PROSITE" id="PS50405"/>
    </source>
</evidence>
<dbReference type="Pfam" id="PF13410">
    <property type="entry name" value="GST_C_2"/>
    <property type="match status" value="1"/>
</dbReference>
<evidence type="ECO:0000313" key="2">
    <source>
        <dbReference type="EMBL" id="KAG7390531.1"/>
    </source>
</evidence>
<comment type="caution">
    <text evidence="2">The sequence shown here is derived from an EMBL/GenBank/DDBJ whole genome shotgun (WGS) entry which is preliminary data.</text>
</comment>
<gene>
    <name evidence="2" type="ORF">PHYBOEH_006977</name>
</gene>
<reference evidence="2" key="1">
    <citation type="submission" date="2021-02" db="EMBL/GenBank/DDBJ databases">
        <authorList>
            <person name="Palmer J.M."/>
        </authorList>
    </citation>
    <scope>NUCLEOTIDE SEQUENCE</scope>
    <source>
        <strain evidence="2">SCRP23</strain>
    </source>
</reference>
<keyword evidence="3" id="KW-1185">Reference proteome</keyword>
<dbReference type="AlphaFoldDB" id="A0A8T1WBA2"/>
<evidence type="ECO:0000313" key="3">
    <source>
        <dbReference type="Proteomes" id="UP000693981"/>
    </source>
</evidence>
<dbReference type="PROSITE" id="PS50405">
    <property type="entry name" value="GST_CTER"/>
    <property type="match status" value="1"/>
</dbReference>
<dbReference type="OrthoDB" id="2309723at2759"/>
<feature type="domain" description="GST C-terminal" evidence="1">
    <location>
        <begin position="168"/>
        <end position="295"/>
    </location>
</feature>
<organism evidence="2 3">
    <name type="scientific">Phytophthora boehmeriae</name>
    <dbReference type="NCBI Taxonomy" id="109152"/>
    <lineage>
        <taxon>Eukaryota</taxon>
        <taxon>Sar</taxon>
        <taxon>Stramenopiles</taxon>
        <taxon>Oomycota</taxon>
        <taxon>Peronosporomycetes</taxon>
        <taxon>Peronosporales</taxon>
        <taxon>Peronosporaceae</taxon>
        <taxon>Phytophthora</taxon>
    </lineage>
</organism>